<dbReference type="InterPro" id="IPR000688">
    <property type="entry name" value="HypA/HybF"/>
</dbReference>
<reference evidence="6" key="1">
    <citation type="submission" date="2021-11" db="EMBL/GenBank/DDBJ databases">
        <title>Genome sequence.</title>
        <authorList>
            <person name="Sun Q."/>
        </authorList>
    </citation>
    <scope>NUCLEOTIDE SEQUENCE</scope>
    <source>
        <strain evidence="6">JC732</strain>
    </source>
</reference>
<feature type="binding site" evidence="5">
    <location>
        <position position="73"/>
    </location>
    <ligand>
        <name>Zn(2+)</name>
        <dbReference type="ChEBI" id="CHEBI:29105"/>
    </ligand>
</feature>
<dbReference type="HAMAP" id="MF_00213">
    <property type="entry name" value="HypA_HybF"/>
    <property type="match status" value="1"/>
</dbReference>
<dbReference type="Pfam" id="PF01155">
    <property type="entry name" value="HypA"/>
    <property type="match status" value="1"/>
</dbReference>
<dbReference type="GO" id="GO:0008270">
    <property type="term" value="F:zinc ion binding"/>
    <property type="evidence" value="ECO:0007669"/>
    <property type="project" value="UniProtKB-UniRule"/>
</dbReference>
<keyword evidence="4 5" id="KW-0862">Zinc</keyword>
<accession>A0A9X1MMC5</accession>
<evidence type="ECO:0000256" key="1">
    <source>
        <dbReference type="ARBA" id="ARBA00010748"/>
    </source>
</evidence>
<evidence type="ECO:0000256" key="2">
    <source>
        <dbReference type="ARBA" id="ARBA00022596"/>
    </source>
</evidence>
<comment type="caution">
    <text evidence="6">The sequence shown here is derived from an EMBL/GenBank/DDBJ whole genome shotgun (WGS) entry which is preliminary data.</text>
</comment>
<dbReference type="PANTHER" id="PTHR34535">
    <property type="entry name" value="HYDROGENASE MATURATION FACTOR HYPA"/>
    <property type="match status" value="1"/>
</dbReference>
<dbReference type="PIRSF" id="PIRSF004761">
    <property type="entry name" value="Hydrgn_mat_HypA"/>
    <property type="match status" value="1"/>
</dbReference>
<dbReference type="GO" id="GO:0051604">
    <property type="term" value="P:protein maturation"/>
    <property type="evidence" value="ECO:0007669"/>
    <property type="project" value="InterPro"/>
</dbReference>
<keyword evidence="2 5" id="KW-0533">Nickel</keyword>
<evidence type="ECO:0000313" key="6">
    <source>
        <dbReference type="EMBL" id="MCC9628875.1"/>
    </source>
</evidence>
<dbReference type="AlphaFoldDB" id="A0A9X1MMC5"/>
<evidence type="ECO:0000313" key="7">
    <source>
        <dbReference type="Proteomes" id="UP001139103"/>
    </source>
</evidence>
<evidence type="ECO:0000256" key="3">
    <source>
        <dbReference type="ARBA" id="ARBA00022723"/>
    </source>
</evidence>
<keyword evidence="7" id="KW-1185">Reference proteome</keyword>
<gene>
    <name evidence="5" type="primary">hypA</name>
    <name evidence="6" type="ORF">LOC68_10735</name>
</gene>
<feature type="binding site" evidence="5">
    <location>
        <position position="92"/>
    </location>
    <ligand>
        <name>Zn(2+)</name>
        <dbReference type="ChEBI" id="CHEBI:29105"/>
    </ligand>
</feature>
<dbReference type="InterPro" id="IPR020538">
    <property type="entry name" value="Hydgase_Ni_incorp_HypA/HybF_CS"/>
</dbReference>
<feature type="binding site" evidence="5">
    <location>
        <position position="2"/>
    </location>
    <ligand>
        <name>Ni(2+)</name>
        <dbReference type="ChEBI" id="CHEBI:49786"/>
    </ligand>
</feature>
<feature type="binding site" evidence="5">
    <location>
        <position position="89"/>
    </location>
    <ligand>
        <name>Zn(2+)</name>
        <dbReference type="ChEBI" id="CHEBI:29105"/>
    </ligand>
</feature>
<protein>
    <recommendedName>
        <fullName evidence="5">Hydrogenase maturation factor HypA</fullName>
    </recommendedName>
</protein>
<dbReference type="PANTHER" id="PTHR34535:SF3">
    <property type="entry name" value="HYDROGENASE MATURATION FACTOR HYPA"/>
    <property type="match status" value="1"/>
</dbReference>
<comment type="similarity">
    <text evidence="1 5">Belongs to the HypA/HybF family.</text>
</comment>
<evidence type="ECO:0000256" key="5">
    <source>
        <dbReference type="HAMAP-Rule" id="MF_00213"/>
    </source>
</evidence>
<evidence type="ECO:0000256" key="4">
    <source>
        <dbReference type="ARBA" id="ARBA00022833"/>
    </source>
</evidence>
<comment type="function">
    <text evidence="5">Involved in the maturation of [NiFe] hydrogenases. Required for nickel insertion into the metal center of the hydrogenase.</text>
</comment>
<dbReference type="PROSITE" id="PS01249">
    <property type="entry name" value="HYPA"/>
    <property type="match status" value="1"/>
</dbReference>
<proteinExistence type="inferred from homology"/>
<dbReference type="GO" id="GO:0016151">
    <property type="term" value="F:nickel cation binding"/>
    <property type="evidence" value="ECO:0007669"/>
    <property type="project" value="UniProtKB-UniRule"/>
</dbReference>
<keyword evidence="3 5" id="KW-0479">Metal-binding</keyword>
<feature type="binding site" evidence="5">
    <location>
        <position position="76"/>
    </location>
    <ligand>
        <name>Zn(2+)</name>
        <dbReference type="ChEBI" id="CHEBI:29105"/>
    </ligand>
</feature>
<dbReference type="EMBL" id="JAJKFT010000004">
    <property type="protein sequence ID" value="MCC9628875.1"/>
    <property type="molecule type" value="Genomic_DNA"/>
</dbReference>
<sequence>MHERSLAGALLTQVAEVAKSHGGVRVATIRISVGQFAGVEPDLFQSALEELLVESPFCGASVEMKVVDIEALCPECRQPFAVKSFSFTCPACGCQRTQVIRGEGLILESVVLKEMTPCPTPN</sequence>
<dbReference type="Gene3D" id="3.30.2320.80">
    <property type="match status" value="1"/>
</dbReference>
<name>A0A9X1MMC5_9BACT</name>
<dbReference type="RefSeq" id="WP_230218367.1">
    <property type="nucleotide sequence ID" value="NZ_JAJKFT010000004.1"/>
</dbReference>
<organism evidence="6 7">
    <name type="scientific">Blastopirellula sediminis</name>
    <dbReference type="NCBI Taxonomy" id="2894196"/>
    <lineage>
        <taxon>Bacteria</taxon>
        <taxon>Pseudomonadati</taxon>
        <taxon>Planctomycetota</taxon>
        <taxon>Planctomycetia</taxon>
        <taxon>Pirellulales</taxon>
        <taxon>Pirellulaceae</taxon>
        <taxon>Blastopirellula</taxon>
    </lineage>
</organism>
<dbReference type="Proteomes" id="UP001139103">
    <property type="component" value="Unassembled WGS sequence"/>
</dbReference>